<dbReference type="EMBL" id="JABWDY010025089">
    <property type="protein sequence ID" value="KAF5189744.1"/>
    <property type="molecule type" value="Genomic_DNA"/>
</dbReference>
<feature type="signal peptide" evidence="1">
    <location>
        <begin position="1"/>
        <end position="17"/>
    </location>
</feature>
<evidence type="ECO:0000313" key="2">
    <source>
        <dbReference type="EMBL" id="KAF5189744.1"/>
    </source>
</evidence>
<keyword evidence="1" id="KW-0732">Signal</keyword>
<accession>A0A7J6VX86</accession>
<feature type="chain" id="PRO_5029777319" evidence="1">
    <location>
        <begin position="18"/>
        <end position="50"/>
    </location>
</feature>
<gene>
    <name evidence="2" type="ORF">FRX31_020670</name>
</gene>
<dbReference type="Proteomes" id="UP000554482">
    <property type="component" value="Unassembled WGS sequence"/>
</dbReference>
<evidence type="ECO:0000256" key="1">
    <source>
        <dbReference type="SAM" id="SignalP"/>
    </source>
</evidence>
<keyword evidence="3" id="KW-1185">Reference proteome</keyword>
<organism evidence="2 3">
    <name type="scientific">Thalictrum thalictroides</name>
    <name type="common">Rue-anemone</name>
    <name type="synonym">Anemone thalictroides</name>
    <dbReference type="NCBI Taxonomy" id="46969"/>
    <lineage>
        <taxon>Eukaryota</taxon>
        <taxon>Viridiplantae</taxon>
        <taxon>Streptophyta</taxon>
        <taxon>Embryophyta</taxon>
        <taxon>Tracheophyta</taxon>
        <taxon>Spermatophyta</taxon>
        <taxon>Magnoliopsida</taxon>
        <taxon>Ranunculales</taxon>
        <taxon>Ranunculaceae</taxon>
        <taxon>Thalictroideae</taxon>
        <taxon>Thalictrum</taxon>
    </lineage>
</organism>
<protein>
    <submittedName>
        <fullName evidence="2">Uncharacterized protein</fullName>
    </submittedName>
</protein>
<sequence>MMCTYIILLVVGLLCRGREMRCVDEISEDLQGRSKDDKSFSICRRHIHVQ</sequence>
<reference evidence="2 3" key="1">
    <citation type="submission" date="2020-06" db="EMBL/GenBank/DDBJ databases">
        <title>Transcriptomic and genomic resources for Thalictrum thalictroides and T. hernandezii: Facilitating candidate gene discovery in an emerging model plant lineage.</title>
        <authorList>
            <person name="Arias T."/>
            <person name="Riano-Pachon D.M."/>
            <person name="Di Stilio V.S."/>
        </authorList>
    </citation>
    <scope>NUCLEOTIDE SEQUENCE [LARGE SCALE GENOMIC DNA]</scope>
    <source>
        <strain evidence="3">cv. WT478/WT964</strain>
        <tissue evidence="2">Leaves</tissue>
    </source>
</reference>
<dbReference type="AlphaFoldDB" id="A0A7J6VX86"/>
<name>A0A7J6VX86_THATH</name>
<evidence type="ECO:0000313" key="3">
    <source>
        <dbReference type="Proteomes" id="UP000554482"/>
    </source>
</evidence>
<feature type="non-terminal residue" evidence="2">
    <location>
        <position position="1"/>
    </location>
</feature>
<comment type="caution">
    <text evidence="2">The sequence shown here is derived from an EMBL/GenBank/DDBJ whole genome shotgun (WGS) entry which is preliminary data.</text>
</comment>
<proteinExistence type="predicted"/>